<dbReference type="AlphaFoldDB" id="A0A0G1S6A8"/>
<accession>A0A0G1S6A8</accession>
<feature type="domain" description="Nucleotidyl transferase" evidence="1">
    <location>
        <begin position="4"/>
        <end position="46"/>
    </location>
</feature>
<dbReference type="Pfam" id="PF00483">
    <property type="entry name" value="NTP_transferase"/>
    <property type="match status" value="1"/>
</dbReference>
<organism evidence="2 3">
    <name type="scientific">Candidatus Azambacteria bacterium GW2011_GWB2_46_37</name>
    <dbReference type="NCBI Taxonomy" id="1618618"/>
    <lineage>
        <taxon>Bacteria</taxon>
        <taxon>Candidatus Azamiibacteriota</taxon>
    </lineage>
</organism>
<dbReference type="Gene3D" id="3.90.550.10">
    <property type="entry name" value="Spore Coat Polysaccharide Biosynthesis Protein SpsA, Chain A"/>
    <property type="match status" value="1"/>
</dbReference>
<evidence type="ECO:0000313" key="3">
    <source>
        <dbReference type="Proteomes" id="UP000033818"/>
    </source>
</evidence>
<name>A0A0G1S6A8_9BACT</name>
<dbReference type="InterPro" id="IPR029044">
    <property type="entry name" value="Nucleotide-diphossugar_trans"/>
</dbReference>
<comment type="caution">
    <text evidence="2">The sequence shown here is derived from an EMBL/GenBank/DDBJ whole genome shotgun (WGS) entry which is preliminary data.</text>
</comment>
<dbReference type="SUPFAM" id="SSF53448">
    <property type="entry name" value="Nucleotide-diphospho-sugar transferases"/>
    <property type="match status" value="1"/>
</dbReference>
<evidence type="ECO:0000313" key="2">
    <source>
        <dbReference type="EMBL" id="KKU37723.1"/>
    </source>
</evidence>
<reference evidence="2 3" key="1">
    <citation type="journal article" date="2015" name="Nature">
        <title>rRNA introns, odd ribosomes, and small enigmatic genomes across a large radiation of phyla.</title>
        <authorList>
            <person name="Brown C.T."/>
            <person name="Hug L.A."/>
            <person name="Thomas B.C."/>
            <person name="Sharon I."/>
            <person name="Castelle C.J."/>
            <person name="Singh A."/>
            <person name="Wilkins M.J."/>
            <person name="Williams K.H."/>
            <person name="Banfield J.F."/>
        </authorList>
    </citation>
    <scope>NUCLEOTIDE SEQUENCE [LARGE SCALE GENOMIC DNA]</scope>
</reference>
<protein>
    <recommendedName>
        <fullName evidence="1">Nucleotidyl transferase domain-containing protein</fullName>
    </recommendedName>
</protein>
<evidence type="ECO:0000259" key="1">
    <source>
        <dbReference type="Pfam" id="PF00483"/>
    </source>
</evidence>
<dbReference type="InterPro" id="IPR005835">
    <property type="entry name" value="NTP_transferase_dom"/>
</dbReference>
<proteinExistence type="predicted"/>
<dbReference type="EMBL" id="LCMO01000044">
    <property type="protein sequence ID" value="KKU37723.1"/>
    <property type="molecule type" value="Genomic_DNA"/>
</dbReference>
<sequence>MEEVIVLASGANSRFWPLGQDRHKTLYPVGLGTTIFGATLADLSRAG</sequence>
<gene>
    <name evidence="2" type="ORF">UX53_C0044G0001</name>
</gene>
<dbReference type="Proteomes" id="UP000033818">
    <property type="component" value="Unassembled WGS sequence"/>
</dbReference>
<feature type="non-terminal residue" evidence="2">
    <location>
        <position position="47"/>
    </location>
</feature>